<dbReference type="SUPFAM" id="SSF53474">
    <property type="entry name" value="alpha/beta-Hydrolases"/>
    <property type="match status" value="1"/>
</dbReference>
<dbReference type="GO" id="GO:0016787">
    <property type="term" value="F:hydrolase activity"/>
    <property type="evidence" value="ECO:0007669"/>
    <property type="project" value="UniProtKB-KW"/>
</dbReference>
<keyword evidence="3" id="KW-1185">Reference proteome</keyword>
<evidence type="ECO:0000313" key="3">
    <source>
        <dbReference type="Proteomes" id="UP000479756"/>
    </source>
</evidence>
<dbReference type="PANTHER" id="PTHR46623:SF6">
    <property type="entry name" value="ALPHA_BETA-HYDROLASES SUPERFAMILY PROTEIN"/>
    <property type="match status" value="1"/>
</dbReference>
<reference evidence="2 3" key="1">
    <citation type="journal article" date="2014" name="Int. J. Syst. Evol. Microbiol.">
        <title>Description of Galbitalea soli gen. nov., sp. nov., and Frondihabitans sucicola sp. nov.</title>
        <authorList>
            <person name="Kim S.J."/>
            <person name="Lim J.M."/>
            <person name="Ahn J.H."/>
            <person name="Weon H.Y."/>
            <person name="Hamada M."/>
            <person name="Suzuki K."/>
            <person name="Ahn T.Y."/>
            <person name="Kwon S.W."/>
        </authorList>
    </citation>
    <scope>NUCLEOTIDE SEQUENCE [LARGE SCALE GENOMIC DNA]</scope>
    <source>
        <strain evidence="2 3">NBRC 108727</strain>
    </source>
</reference>
<gene>
    <name evidence="2" type="ORF">G3T37_10605</name>
</gene>
<name>A0A7C9PNQ8_9MICO</name>
<dbReference type="InterPro" id="IPR051049">
    <property type="entry name" value="Dienelactone_hydrolase-like"/>
</dbReference>
<dbReference type="InterPro" id="IPR029058">
    <property type="entry name" value="AB_hydrolase_fold"/>
</dbReference>
<dbReference type="InterPro" id="IPR002925">
    <property type="entry name" value="Dienelactn_hydro"/>
</dbReference>
<dbReference type="Proteomes" id="UP000479756">
    <property type="component" value="Unassembled WGS sequence"/>
</dbReference>
<feature type="domain" description="Dienelactone hydrolase" evidence="1">
    <location>
        <begin position="23"/>
        <end position="213"/>
    </location>
</feature>
<evidence type="ECO:0000259" key="1">
    <source>
        <dbReference type="Pfam" id="PF01738"/>
    </source>
</evidence>
<dbReference type="RefSeq" id="WP_163473873.1">
    <property type="nucleotide sequence ID" value="NZ_JAAGWZ010000003.1"/>
</dbReference>
<organism evidence="2 3">
    <name type="scientific">Galbitalea soli</name>
    <dbReference type="NCBI Taxonomy" id="1268042"/>
    <lineage>
        <taxon>Bacteria</taxon>
        <taxon>Bacillati</taxon>
        <taxon>Actinomycetota</taxon>
        <taxon>Actinomycetes</taxon>
        <taxon>Micrococcales</taxon>
        <taxon>Microbacteriaceae</taxon>
        <taxon>Galbitalea</taxon>
    </lineage>
</organism>
<accession>A0A7C9PNQ8</accession>
<comment type="caution">
    <text evidence="2">The sequence shown here is derived from an EMBL/GenBank/DDBJ whole genome shotgun (WGS) entry which is preliminary data.</text>
</comment>
<evidence type="ECO:0000313" key="2">
    <source>
        <dbReference type="EMBL" id="NEM91805.1"/>
    </source>
</evidence>
<dbReference type="PANTHER" id="PTHR46623">
    <property type="entry name" value="CARBOXYMETHYLENEBUTENOLIDASE-RELATED"/>
    <property type="match status" value="1"/>
</dbReference>
<dbReference type="AlphaFoldDB" id="A0A7C9PNQ8"/>
<dbReference type="Pfam" id="PF01738">
    <property type="entry name" value="DLH"/>
    <property type="match status" value="1"/>
</dbReference>
<proteinExistence type="predicted"/>
<sequence>MADHLIPIPSPGQPLSFGRPGDPLVILVHDWYGRLPGLVALGEGLVREGFRVVIPDLYSGVATLDDAEAEGLMTSLSVGVALAELDDVIATARAEGSSRVGVVGFSMGGWIALLHAQGGSEDAVVAYYSTLAPRDHGVIPSPVLLQFAEFDEWEADETPESFIDRLREHGTPVTEYRYVDTVHSFANADIQGKFAPRSAELAFARTANFLVKHLLD</sequence>
<dbReference type="EMBL" id="JAAGWZ010000003">
    <property type="protein sequence ID" value="NEM91805.1"/>
    <property type="molecule type" value="Genomic_DNA"/>
</dbReference>
<keyword evidence="2" id="KW-0378">Hydrolase</keyword>
<protein>
    <submittedName>
        <fullName evidence="2">Alpha/beta fold hydrolase</fullName>
    </submittedName>
</protein>
<dbReference type="Gene3D" id="3.40.50.1820">
    <property type="entry name" value="alpha/beta hydrolase"/>
    <property type="match status" value="1"/>
</dbReference>